<keyword evidence="1" id="KW-0812">Transmembrane</keyword>
<dbReference type="Proteomes" id="UP000462435">
    <property type="component" value="Unassembled WGS sequence"/>
</dbReference>
<evidence type="ECO:0000313" key="2">
    <source>
        <dbReference type="EMBL" id="KAF1042591.1"/>
    </source>
</evidence>
<feature type="transmembrane region" description="Helical" evidence="1">
    <location>
        <begin position="12"/>
        <end position="31"/>
    </location>
</feature>
<comment type="caution">
    <text evidence="2">The sequence shown here is derived from an EMBL/GenBank/DDBJ whole genome shotgun (WGS) entry which is preliminary data.</text>
</comment>
<keyword evidence="1" id="KW-0472">Membrane</keyword>
<sequence>MTGDRIGVGDIAFAAAVGTIALTSWAIALDFSKGDLAAWVQAIGSIGAIGAAIWVMSEQHRRQSQSQKEERDEQERRLLVSLRSEMLLSLAAFDQTTNLALRKAVPGDCFWSTYEFPERPFVIFESSAAHIGLIRNDEVRELIISSYILARGVLVLISMNNDLVKEVAALTRADNMRYIPPYLKDEYQPRLQHLAIQAIERYNALVANCEKIKVKLSHL</sequence>
<feature type="transmembrane region" description="Helical" evidence="1">
    <location>
        <begin position="37"/>
        <end position="56"/>
    </location>
</feature>
<protein>
    <submittedName>
        <fullName evidence="2">Uncharacterized protein</fullName>
    </submittedName>
</protein>
<dbReference type="AlphaFoldDB" id="A0A7V8FVU4"/>
<keyword evidence="1" id="KW-1133">Transmembrane helix</keyword>
<evidence type="ECO:0000256" key="1">
    <source>
        <dbReference type="SAM" id="Phobius"/>
    </source>
</evidence>
<gene>
    <name evidence="2" type="ORF">GAK35_02638</name>
</gene>
<accession>A0A7V8FVU4</accession>
<dbReference type="EMBL" id="WNDX01000079">
    <property type="protein sequence ID" value="KAF1042591.1"/>
    <property type="molecule type" value="Genomic_DNA"/>
</dbReference>
<name>A0A7V8FVU4_9BURK</name>
<organism evidence="2 3">
    <name type="scientific">Herbaspirillum frisingense</name>
    <dbReference type="NCBI Taxonomy" id="92645"/>
    <lineage>
        <taxon>Bacteria</taxon>
        <taxon>Pseudomonadati</taxon>
        <taxon>Pseudomonadota</taxon>
        <taxon>Betaproteobacteria</taxon>
        <taxon>Burkholderiales</taxon>
        <taxon>Oxalobacteraceae</taxon>
        <taxon>Herbaspirillum</taxon>
    </lineage>
</organism>
<proteinExistence type="predicted"/>
<evidence type="ECO:0000313" key="3">
    <source>
        <dbReference type="Proteomes" id="UP000462435"/>
    </source>
</evidence>
<reference evidence="3" key="1">
    <citation type="journal article" date="2020" name="MBio">
        <title>Horizontal gene transfer to a defensive symbiont with a reduced genome amongst a multipartite beetle microbiome.</title>
        <authorList>
            <person name="Waterworth S.C."/>
            <person name="Florez L.V."/>
            <person name="Rees E.R."/>
            <person name="Hertweck C."/>
            <person name="Kaltenpoth M."/>
            <person name="Kwan J.C."/>
        </authorList>
    </citation>
    <scope>NUCLEOTIDE SEQUENCE [LARGE SCALE GENOMIC DNA]</scope>
</reference>